<dbReference type="eggNOG" id="ENOG502QVJ9">
    <property type="taxonomic scope" value="Eukaryota"/>
</dbReference>
<organism evidence="7">
    <name type="scientific">Oryza punctata</name>
    <name type="common">Red rice</name>
    <dbReference type="NCBI Taxonomy" id="4537"/>
    <lineage>
        <taxon>Eukaryota</taxon>
        <taxon>Viridiplantae</taxon>
        <taxon>Streptophyta</taxon>
        <taxon>Embryophyta</taxon>
        <taxon>Tracheophyta</taxon>
        <taxon>Spermatophyta</taxon>
        <taxon>Magnoliopsida</taxon>
        <taxon>Liliopsida</taxon>
        <taxon>Poales</taxon>
        <taxon>Poaceae</taxon>
        <taxon>BOP clade</taxon>
        <taxon>Oryzoideae</taxon>
        <taxon>Oryzeae</taxon>
        <taxon>Oryzinae</taxon>
        <taxon>Oryza</taxon>
    </lineage>
</organism>
<dbReference type="InterPro" id="IPR025756">
    <property type="entry name" value="Myb_CC_LHEQLE"/>
</dbReference>
<evidence type="ECO:0000256" key="1">
    <source>
        <dbReference type="ARBA" id="ARBA00023015"/>
    </source>
</evidence>
<dbReference type="Pfam" id="PF14379">
    <property type="entry name" value="Myb_CC_LHEQLE"/>
    <property type="match status" value="1"/>
</dbReference>
<reference evidence="7" key="2">
    <citation type="submission" date="2018-05" db="EMBL/GenBank/DDBJ databases">
        <title>OpunRS2 (Oryza punctata Reference Sequence Version 2).</title>
        <authorList>
            <person name="Zhang J."/>
            <person name="Kudrna D."/>
            <person name="Lee S."/>
            <person name="Talag J."/>
            <person name="Welchert J."/>
            <person name="Wing R.A."/>
        </authorList>
    </citation>
    <scope>NUCLEOTIDE SEQUENCE [LARGE SCALE GENOMIC DNA]</scope>
</reference>
<keyword evidence="8" id="KW-1185">Reference proteome</keyword>
<dbReference type="PANTHER" id="PTHR31499">
    <property type="entry name" value="MYB FAMILY TRANSCRIPTION FACTOR PHL11"/>
    <property type="match status" value="1"/>
</dbReference>
<accession>A0A0E0LU25</accession>
<evidence type="ECO:0000256" key="5">
    <source>
        <dbReference type="SAM" id="MobiDB-lite"/>
    </source>
</evidence>
<proteinExistence type="predicted"/>
<feature type="region of interest" description="Disordered" evidence="5">
    <location>
        <begin position="37"/>
        <end position="86"/>
    </location>
</feature>
<sequence length="333" mass="36743">MGFYQARLNLLLVPVSQRRTTNRKVFYYLSIDGELTGDGTGNDGEPAVATRPSASACHRISQSAKKPPQKNDLESSSSSRREGQEEEMFPGLIHHHRLLDADGGGGGGGSSAGLVLTADPKPRLRWTADLHDRFVDAVAQLGGPDSKFSSEQFGDFIPKKAPVVLYVVRSNTENYHEDNGCEGAHPFSLEKPPSEIQIRKAIWQRDGRAIKRRSQELKEALRAQMEVQRKLHEQVEVQRHVQIRMEAYQNYINTLLEKACNIVSEQLNGFSISDHDLASAGVMLSSSDTLSTSIFHQLSVSSISLHSPGGKSSPFAADADLFFQKAPEKRKSC</sequence>
<evidence type="ECO:0000256" key="4">
    <source>
        <dbReference type="ARBA" id="ARBA00023242"/>
    </source>
</evidence>
<evidence type="ECO:0000256" key="3">
    <source>
        <dbReference type="ARBA" id="ARBA00023163"/>
    </source>
</evidence>
<keyword evidence="2" id="KW-0238">DNA-binding</keyword>
<keyword evidence="1" id="KW-0805">Transcription regulation</keyword>
<protein>
    <recommendedName>
        <fullName evidence="6">MYB-CC type transcription factor LHEQLE-containing domain-containing protein</fullName>
    </recommendedName>
</protein>
<evidence type="ECO:0000256" key="2">
    <source>
        <dbReference type="ARBA" id="ARBA00023125"/>
    </source>
</evidence>
<dbReference type="AlphaFoldDB" id="A0A0E0LU25"/>
<keyword evidence="3" id="KW-0804">Transcription</keyword>
<dbReference type="GO" id="GO:0003677">
    <property type="term" value="F:DNA binding"/>
    <property type="evidence" value="ECO:0007669"/>
    <property type="project" value="UniProtKB-KW"/>
</dbReference>
<evidence type="ECO:0000259" key="6">
    <source>
        <dbReference type="Pfam" id="PF14379"/>
    </source>
</evidence>
<feature type="region of interest" description="Disordered" evidence="5">
    <location>
        <begin position="97"/>
        <end position="116"/>
    </location>
</feature>
<dbReference type="InterPro" id="IPR046955">
    <property type="entry name" value="PHR1-like"/>
</dbReference>
<dbReference type="GO" id="GO:0003700">
    <property type="term" value="F:DNA-binding transcription factor activity"/>
    <property type="evidence" value="ECO:0007669"/>
    <property type="project" value="InterPro"/>
</dbReference>
<dbReference type="Proteomes" id="UP000026962">
    <property type="component" value="Chromosome 8"/>
</dbReference>
<dbReference type="Gene3D" id="1.10.10.60">
    <property type="entry name" value="Homeodomain-like"/>
    <property type="match status" value="1"/>
</dbReference>
<dbReference type="InterPro" id="IPR006447">
    <property type="entry name" value="Myb_dom_plants"/>
</dbReference>
<dbReference type="STRING" id="4537.A0A0E0LU25"/>
<feature type="domain" description="MYB-CC type transcription factor LHEQLE-containing" evidence="6">
    <location>
        <begin position="216"/>
        <end position="261"/>
    </location>
</feature>
<name>A0A0E0LU25_ORYPU</name>
<keyword evidence="4" id="KW-0539">Nucleus</keyword>
<feature type="compositionally biased region" description="Basic and acidic residues" evidence="5">
    <location>
        <begin position="69"/>
        <end position="83"/>
    </location>
</feature>
<dbReference type="PANTHER" id="PTHR31499:SF76">
    <property type="entry name" value="OS08G0346400 PROTEIN"/>
    <property type="match status" value="1"/>
</dbReference>
<evidence type="ECO:0000313" key="7">
    <source>
        <dbReference type="EnsemblPlants" id="OPUNC08G10730.1"/>
    </source>
</evidence>
<evidence type="ECO:0000313" key="8">
    <source>
        <dbReference type="Proteomes" id="UP000026962"/>
    </source>
</evidence>
<dbReference type="NCBIfam" id="TIGR01557">
    <property type="entry name" value="myb_SHAQKYF"/>
    <property type="match status" value="1"/>
</dbReference>
<dbReference type="Gramene" id="OPUNC08G10730.1">
    <property type="protein sequence ID" value="OPUNC08G10730.1"/>
    <property type="gene ID" value="OPUNC08G10730"/>
</dbReference>
<feature type="compositionally biased region" description="Gly residues" evidence="5">
    <location>
        <begin position="102"/>
        <end position="111"/>
    </location>
</feature>
<dbReference type="EnsemblPlants" id="OPUNC08G10730.1">
    <property type="protein sequence ID" value="OPUNC08G10730.1"/>
    <property type="gene ID" value="OPUNC08G10730"/>
</dbReference>
<dbReference type="HOGENOM" id="CLU_053944_1_0_1"/>
<reference evidence="7" key="1">
    <citation type="submission" date="2015-04" db="UniProtKB">
        <authorList>
            <consortium name="EnsemblPlants"/>
        </authorList>
    </citation>
    <scope>IDENTIFICATION</scope>
</reference>